<evidence type="ECO:0000313" key="3">
    <source>
        <dbReference type="EMBL" id="CAL4771616.1"/>
    </source>
</evidence>
<proteinExistence type="predicted"/>
<feature type="transmembrane region" description="Helical" evidence="1">
    <location>
        <begin position="52"/>
        <end position="70"/>
    </location>
</feature>
<dbReference type="EMBL" id="CAMXCT010000879">
    <property type="protein sequence ID" value="CAI3984304.1"/>
    <property type="molecule type" value="Genomic_DNA"/>
</dbReference>
<reference evidence="3 4" key="2">
    <citation type="submission" date="2024-05" db="EMBL/GenBank/DDBJ databases">
        <authorList>
            <person name="Chen Y."/>
            <person name="Shah S."/>
            <person name="Dougan E. K."/>
            <person name="Thang M."/>
            <person name="Chan C."/>
        </authorList>
    </citation>
    <scope>NUCLEOTIDE SEQUENCE [LARGE SCALE GENOMIC DNA]</scope>
</reference>
<accession>A0A9P1FNZ4</accession>
<sequence>MLSPQQSAWLYALPSLTVITACLAPVLLFALRSLSASQPTARESWQLALRSPLSIVSLTIILLSPIFLLSNYSVSSLYLFAVYCVVLACANLLADKVGQRRRVWIALAVWHLFNLLNLLGGNLSLLQPYRTAQQGLLPTIFQISGTAGGSCEYYRVDWCEDSWITFQMIVAFAYIILHVVAFFIVGLRAVEEPAMNYSMRESSEEGQQPVG</sequence>
<feature type="transmembrane region" description="Helical" evidence="1">
    <location>
        <begin position="12"/>
        <end position="31"/>
    </location>
</feature>
<keyword evidence="4" id="KW-1185">Reference proteome</keyword>
<feature type="transmembrane region" description="Helical" evidence="1">
    <location>
        <begin position="164"/>
        <end position="190"/>
    </location>
</feature>
<evidence type="ECO:0000256" key="1">
    <source>
        <dbReference type="SAM" id="Phobius"/>
    </source>
</evidence>
<dbReference type="EMBL" id="CAMXCT020000879">
    <property type="protein sequence ID" value="CAL1137679.1"/>
    <property type="molecule type" value="Genomic_DNA"/>
</dbReference>
<dbReference type="OrthoDB" id="434355at2759"/>
<feature type="transmembrane region" description="Helical" evidence="1">
    <location>
        <begin position="103"/>
        <end position="120"/>
    </location>
</feature>
<protein>
    <submittedName>
        <fullName evidence="2">Uncharacterized protein</fullName>
    </submittedName>
</protein>
<feature type="transmembrane region" description="Helical" evidence="1">
    <location>
        <begin position="76"/>
        <end position="94"/>
    </location>
</feature>
<evidence type="ECO:0000313" key="2">
    <source>
        <dbReference type="EMBL" id="CAI3984304.1"/>
    </source>
</evidence>
<evidence type="ECO:0000313" key="4">
    <source>
        <dbReference type="Proteomes" id="UP001152797"/>
    </source>
</evidence>
<dbReference type="AlphaFoldDB" id="A0A9P1FNZ4"/>
<dbReference type="EMBL" id="CAMXCT030000879">
    <property type="protein sequence ID" value="CAL4771616.1"/>
    <property type="molecule type" value="Genomic_DNA"/>
</dbReference>
<organism evidence="2">
    <name type="scientific">Cladocopium goreaui</name>
    <dbReference type="NCBI Taxonomy" id="2562237"/>
    <lineage>
        <taxon>Eukaryota</taxon>
        <taxon>Sar</taxon>
        <taxon>Alveolata</taxon>
        <taxon>Dinophyceae</taxon>
        <taxon>Suessiales</taxon>
        <taxon>Symbiodiniaceae</taxon>
        <taxon>Cladocopium</taxon>
    </lineage>
</organism>
<keyword evidence="1" id="KW-1133">Transmembrane helix</keyword>
<comment type="caution">
    <text evidence="2">The sequence shown here is derived from an EMBL/GenBank/DDBJ whole genome shotgun (WGS) entry which is preliminary data.</text>
</comment>
<name>A0A9P1FNZ4_9DINO</name>
<gene>
    <name evidence="2" type="ORF">C1SCF055_LOCUS11846</name>
</gene>
<keyword evidence="1" id="KW-0472">Membrane</keyword>
<dbReference type="Proteomes" id="UP001152797">
    <property type="component" value="Unassembled WGS sequence"/>
</dbReference>
<keyword evidence="1" id="KW-0812">Transmembrane</keyword>
<reference evidence="2" key="1">
    <citation type="submission" date="2022-10" db="EMBL/GenBank/DDBJ databases">
        <authorList>
            <person name="Chen Y."/>
            <person name="Dougan E. K."/>
            <person name="Chan C."/>
            <person name="Rhodes N."/>
            <person name="Thang M."/>
        </authorList>
    </citation>
    <scope>NUCLEOTIDE SEQUENCE</scope>
</reference>